<keyword evidence="13" id="KW-1185">Reference proteome</keyword>
<organism evidence="12 13">
    <name type="scientific">Halobellus rubicundus</name>
    <dbReference type="NCBI Taxonomy" id="2996466"/>
    <lineage>
        <taxon>Archaea</taxon>
        <taxon>Methanobacteriati</taxon>
        <taxon>Methanobacteriota</taxon>
        <taxon>Stenosarchaea group</taxon>
        <taxon>Halobacteria</taxon>
        <taxon>Halobacteriales</taxon>
        <taxon>Haloferacaceae</taxon>
        <taxon>Halobellus</taxon>
    </lineage>
</organism>
<feature type="domain" description="PAC" evidence="11">
    <location>
        <begin position="461"/>
        <end position="516"/>
    </location>
</feature>
<feature type="domain" description="PAS" evidence="10">
    <location>
        <begin position="394"/>
        <end position="438"/>
    </location>
</feature>
<protein>
    <recommendedName>
        <fullName evidence="2">histidine kinase</fullName>
        <ecNumber evidence="2">2.7.13.3</ecNumber>
    </recommendedName>
</protein>
<feature type="domain" description="Histidine kinase" evidence="8">
    <location>
        <begin position="520"/>
        <end position="708"/>
    </location>
</feature>
<dbReference type="InterPro" id="IPR000014">
    <property type="entry name" value="PAS"/>
</dbReference>
<accession>A0ABD5MCJ4</accession>
<dbReference type="InterPro" id="IPR005467">
    <property type="entry name" value="His_kinase_dom"/>
</dbReference>
<dbReference type="Gene3D" id="3.40.50.2300">
    <property type="match status" value="1"/>
</dbReference>
<dbReference type="CDD" id="cd00082">
    <property type="entry name" value="HisKA"/>
    <property type="match status" value="1"/>
</dbReference>
<dbReference type="Gene3D" id="3.30.565.10">
    <property type="entry name" value="Histidine kinase-like ATPase, C-terminal domain"/>
    <property type="match status" value="1"/>
</dbReference>
<keyword evidence="6" id="KW-0902">Two-component regulatory system</keyword>
<dbReference type="PANTHER" id="PTHR43711:SF1">
    <property type="entry name" value="HISTIDINE KINASE 1"/>
    <property type="match status" value="1"/>
</dbReference>
<dbReference type="PRINTS" id="PR00344">
    <property type="entry name" value="BCTRLSENSOR"/>
</dbReference>
<dbReference type="SMART" id="SM00086">
    <property type="entry name" value="PAC"/>
    <property type="match status" value="3"/>
</dbReference>
<dbReference type="SUPFAM" id="SSF55874">
    <property type="entry name" value="ATPase domain of HSP90 chaperone/DNA topoisomerase II/histidine kinase"/>
    <property type="match status" value="1"/>
</dbReference>
<evidence type="ECO:0000259" key="8">
    <source>
        <dbReference type="PROSITE" id="PS50109"/>
    </source>
</evidence>
<evidence type="ECO:0000256" key="3">
    <source>
        <dbReference type="ARBA" id="ARBA00022553"/>
    </source>
</evidence>
<reference evidence="12 13" key="1">
    <citation type="submission" date="2024-08" db="EMBL/GenBank/DDBJ databases">
        <title>Halobellus sp. MBLA0158 whole genome sequence.</title>
        <authorList>
            <person name="Hwang C.Y."/>
            <person name="Cho E.-S."/>
            <person name="Seo M.-J."/>
        </authorList>
    </citation>
    <scope>NUCLEOTIDE SEQUENCE [LARGE SCALE GENOMIC DNA]</scope>
    <source>
        <strain evidence="12 13">MBLA0158</strain>
    </source>
</reference>
<dbReference type="InterPro" id="IPR050736">
    <property type="entry name" value="Sensor_HK_Regulatory"/>
</dbReference>
<dbReference type="PROSITE" id="PS50113">
    <property type="entry name" value="PAC"/>
    <property type="match status" value="1"/>
</dbReference>
<dbReference type="Gene3D" id="1.10.287.130">
    <property type="match status" value="1"/>
</dbReference>
<dbReference type="SMART" id="SM00387">
    <property type="entry name" value="HATPase_c"/>
    <property type="match status" value="1"/>
</dbReference>
<dbReference type="SUPFAM" id="SSF55785">
    <property type="entry name" value="PYP-like sensor domain (PAS domain)"/>
    <property type="match status" value="3"/>
</dbReference>
<dbReference type="GO" id="GO:0000160">
    <property type="term" value="P:phosphorelay signal transduction system"/>
    <property type="evidence" value="ECO:0007669"/>
    <property type="project" value="UniProtKB-KW"/>
</dbReference>
<evidence type="ECO:0000256" key="5">
    <source>
        <dbReference type="ARBA" id="ARBA00022777"/>
    </source>
</evidence>
<proteinExistence type="predicted"/>
<dbReference type="InterPro" id="IPR036890">
    <property type="entry name" value="HATPase_C_sf"/>
</dbReference>
<evidence type="ECO:0000256" key="1">
    <source>
        <dbReference type="ARBA" id="ARBA00000085"/>
    </source>
</evidence>
<evidence type="ECO:0000259" key="11">
    <source>
        <dbReference type="PROSITE" id="PS50113"/>
    </source>
</evidence>
<feature type="domain" description="Response regulatory" evidence="9">
    <location>
        <begin position="9"/>
        <end position="127"/>
    </location>
</feature>
<dbReference type="Pfam" id="PF02518">
    <property type="entry name" value="HATPase_c"/>
    <property type="match status" value="1"/>
</dbReference>
<keyword evidence="5" id="KW-0418">Kinase</keyword>
<evidence type="ECO:0000259" key="9">
    <source>
        <dbReference type="PROSITE" id="PS50110"/>
    </source>
</evidence>
<evidence type="ECO:0000259" key="10">
    <source>
        <dbReference type="PROSITE" id="PS50112"/>
    </source>
</evidence>
<dbReference type="InterPro" id="IPR001789">
    <property type="entry name" value="Sig_transdc_resp-reg_receiver"/>
</dbReference>
<dbReference type="AlphaFoldDB" id="A0ABD5MCJ4"/>
<dbReference type="InterPro" id="IPR003661">
    <property type="entry name" value="HisK_dim/P_dom"/>
</dbReference>
<dbReference type="Proteomes" id="UP001570511">
    <property type="component" value="Unassembled WGS sequence"/>
</dbReference>
<dbReference type="SMART" id="SM00448">
    <property type="entry name" value="REC"/>
    <property type="match status" value="1"/>
</dbReference>
<gene>
    <name evidence="12" type="ORF">OS889_11495</name>
</gene>
<comment type="caution">
    <text evidence="12">The sequence shown here is derived from an EMBL/GenBank/DDBJ whole genome shotgun (WGS) entry which is preliminary data.</text>
</comment>
<dbReference type="CDD" id="cd00075">
    <property type="entry name" value="HATPase"/>
    <property type="match status" value="1"/>
</dbReference>
<evidence type="ECO:0000256" key="4">
    <source>
        <dbReference type="ARBA" id="ARBA00022679"/>
    </source>
</evidence>
<name>A0ABD5MCJ4_9EURY</name>
<dbReference type="Pfam" id="PF13426">
    <property type="entry name" value="PAS_9"/>
    <property type="match status" value="1"/>
</dbReference>
<dbReference type="SMART" id="SM00091">
    <property type="entry name" value="PAS"/>
    <property type="match status" value="3"/>
</dbReference>
<dbReference type="InterPro" id="IPR001610">
    <property type="entry name" value="PAC"/>
</dbReference>
<dbReference type="PROSITE" id="PS50110">
    <property type="entry name" value="RESPONSE_REGULATORY"/>
    <property type="match status" value="1"/>
</dbReference>
<dbReference type="InterPro" id="IPR036097">
    <property type="entry name" value="HisK_dim/P_sf"/>
</dbReference>
<dbReference type="SUPFAM" id="SSF47384">
    <property type="entry name" value="Homodimeric domain of signal transducing histidine kinase"/>
    <property type="match status" value="1"/>
</dbReference>
<dbReference type="Pfam" id="PF00512">
    <property type="entry name" value="HisKA"/>
    <property type="match status" value="1"/>
</dbReference>
<dbReference type="Pfam" id="PF08448">
    <property type="entry name" value="PAS_4"/>
    <property type="match status" value="1"/>
</dbReference>
<evidence type="ECO:0000256" key="2">
    <source>
        <dbReference type="ARBA" id="ARBA00012438"/>
    </source>
</evidence>
<dbReference type="SUPFAM" id="SSF52172">
    <property type="entry name" value="CheY-like"/>
    <property type="match status" value="1"/>
</dbReference>
<sequence length="714" mass="79776">MGVATDEIRVLHVDDDPDFVEMAATFLQRADDRLSVRAVTTPGEALARLDDDPDAIDCVVSDHDMPERDGIELLRAVREDHPDLPFILFTGKGSEEIASKAISADVTDYLQKEPGTDQYAVLANRIANAVEHYRSQAALAERNRELRSYERMINTMHESACIYDAEGRFRMVNQYLADWYGTSREALEGEMSGLIPHIRSVSEGDPYQELLDGERDELLGEVEADFPEHGRAIVEYRLTPLDVDGSIEGVVAVARDITKHRDRERELVRIRDLLDETERLAGVGGWEIDAETRELSWTDHLSELLALDPGDSPSLSDVLEALRDADRARVEGAIERAFDSGEPFDVEARTAGDDHRWLQFHGEPKTADGAVTSLRGAVHDVTEYRRRERELEQARAEYEELFNGMNDAAWVIDTDMNFLAVNDAAVERTGYSREELLSMRPHDIDAGTDPAEITRLIETMPEDEIQMVETVRETKDGETIPVEISSSLITYEGETAILSISRDISNRKRREKQLEEFASVVSHDLRNPLNVASGRLELGMRECDSEHLAHVARAHERMQTLIDELLTMARSDQPVTDRSPVDLSTLLDRSWQSVQTGSATLDSRTDRVVRADQSRLQQLLENLIRNAVEHGGEDVTVTVGDLDDGFYVADDGPGIPPDEREKVFETGYSTSSKGVGFGLSIVAQVVSAHDWQIKATESDDGGARFEITGVEFAD</sequence>
<evidence type="ECO:0000313" key="12">
    <source>
        <dbReference type="EMBL" id="MFA1611625.1"/>
    </source>
</evidence>
<dbReference type="InterPro" id="IPR011006">
    <property type="entry name" value="CheY-like_superfamily"/>
</dbReference>
<dbReference type="Gene3D" id="3.30.450.20">
    <property type="entry name" value="PAS domain"/>
    <property type="match status" value="3"/>
</dbReference>
<dbReference type="EMBL" id="JBGNYA010000001">
    <property type="protein sequence ID" value="MFA1611625.1"/>
    <property type="molecule type" value="Genomic_DNA"/>
</dbReference>
<dbReference type="PANTHER" id="PTHR43711">
    <property type="entry name" value="TWO-COMPONENT HISTIDINE KINASE"/>
    <property type="match status" value="1"/>
</dbReference>
<dbReference type="PROSITE" id="PS50109">
    <property type="entry name" value="HIS_KIN"/>
    <property type="match status" value="1"/>
</dbReference>
<dbReference type="InterPro" id="IPR013656">
    <property type="entry name" value="PAS_4"/>
</dbReference>
<dbReference type="InterPro" id="IPR000700">
    <property type="entry name" value="PAS-assoc_C"/>
</dbReference>
<dbReference type="RefSeq" id="WP_372389960.1">
    <property type="nucleotide sequence ID" value="NZ_JBGNYA010000001.1"/>
</dbReference>
<dbReference type="SMART" id="SM00388">
    <property type="entry name" value="HisKA"/>
    <property type="match status" value="1"/>
</dbReference>
<evidence type="ECO:0000313" key="13">
    <source>
        <dbReference type="Proteomes" id="UP001570511"/>
    </source>
</evidence>
<dbReference type="NCBIfam" id="TIGR00229">
    <property type="entry name" value="sensory_box"/>
    <property type="match status" value="2"/>
</dbReference>
<dbReference type="Pfam" id="PF00072">
    <property type="entry name" value="Response_reg"/>
    <property type="match status" value="1"/>
</dbReference>
<dbReference type="PROSITE" id="PS50112">
    <property type="entry name" value="PAS"/>
    <property type="match status" value="1"/>
</dbReference>
<feature type="modified residue" description="4-aspartylphosphate" evidence="7">
    <location>
        <position position="62"/>
    </location>
</feature>
<keyword evidence="3 7" id="KW-0597">Phosphoprotein</keyword>
<comment type="catalytic activity">
    <reaction evidence="1">
        <text>ATP + protein L-histidine = ADP + protein N-phospho-L-histidine.</text>
        <dbReference type="EC" id="2.7.13.3"/>
    </reaction>
</comment>
<dbReference type="CDD" id="cd00130">
    <property type="entry name" value="PAS"/>
    <property type="match status" value="1"/>
</dbReference>
<evidence type="ECO:0000256" key="7">
    <source>
        <dbReference type="PROSITE-ProRule" id="PRU00169"/>
    </source>
</evidence>
<dbReference type="GO" id="GO:0004673">
    <property type="term" value="F:protein histidine kinase activity"/>
    <property type="evidence" value="ECO:0007669"/>
    <property type="project" value="UniProtKB-EC"/>
</dbReference>
<dbReference type="EC" id="2.7.13.3" evidence="2"/>
<dbReference type="InterPro" id="IPR004358">
    <property type="entry name" value="Sig_transdc_His_kin-like_C"/>
</dbReference>
<keyword evidence="4" id="KW-0808">Transferase</keyword>
<dbReference type="InterPro" id="IPR003594">
    <property type="entry name" value="HATPase_dom"/>
</dbReference>
<dbReference type="InterPro" id="IPR035965">
    <property type="entry name" value="PAS-like_dom_sf"/>
</dbReference>
<evidence type="ECO:0000256" key="6">
    <source>
        <dbReference type="ARBA" id="ARBA00023012"/>
    </source>
</evidence>